<feature type="compositionally biased region" description="Low complexity" evidence="1">
    <location>
        <begin position="42"/>
        <end position="53"/>
    </location>
</feature>
<dbReference type="GeneID" id="25733342"/>
<keyword evidence="3" id="KW-1185">Reference proteome</keyword>
<proteinExistence type="predicted"/>
<reference evidence="2 3" key="1">
    <citation type="journal article" date="2013" name="BMC Genomics">
        <title>Reconstruction of the lipid metabolism for the microalga Monoraphidium neglectum from its genome sequence reveals characteristics suitable for biofuel production.</title>
        <authorList>
            <person name="Bogen C."/>
            <person name="Al-Dilaimi A."/>
            <person name="Albersmeier A."/>
            <person name="Wichmann J."/>
            <person name="Grundmann M."/>
            <person name="Rupp O."/>
            <person name="Lauersen K.J."/>
            <person name="Blifernez-Klassen O."/>
            <person name="Kalinowski J."/>
            <person name="Goesmann A."/>
            <person name="Mussgnug J.H."/>
            <person name="Kruse O."/>
        </authorList>
    </citation>
    <scope>NUCLEOTIDE SEQUENCE [LARGE SCALE GENOMIC DNA]</scope>
    <source>
        <strain evidence="2 3">SAG 48.87</strain>
    </source>
</reference>
<dbReference type="Proteomes" id="UP000054498">
    <property type="component" value="Unassembled WGS sequence"/>
</dbReference>
<dbReference type="KEGG" id="mng:MNEG_15659"/>
<dbReference type="RefSeq" id="XP_013891323.1">
    <property type="nucleotide sequence ID" value="XM_014035869.1"/>
</dbReference>
<feature type="region of interest" description="Disordered" evidence="1">
    <location>
        <begin position="30"/>
        <end position="59"/>
    </location>
</feature>
<evidence type="ECO:0000313" key="3">
    <source>
        <dbReference type="Proteomes" id="UP000054498"/>
    </source>
</evidence>
<gene>
    <name evidence="2" type="ORF">MNEG_15659</name>
</gene>
<protein>
    <submittedName>
        <fullName evidence="2">Uncharacterized protein</fullName>
    </submittedName>
</protein>
<accession>A0A0D2K835</accession>
<dbReference type="AlphaFoldDB" id="A0A0D2K835"/>
<evidence type="ECO:0000313" key="2">
    <source>
        <dbReference type="EMBL" id="KIY92303.1"/>
    </source>
</evidence>
<dbReference type="EMBL" id="KK105754">
    <property type="protein sequence ID" value="KIY92303.1"/>
    <property type="molecule type" value="Genomic_DNA"/>
</dbReference>
<name>A0A0D2K835_9CHLO</name>
<sequence>FPLYLRPRRGVVRLPRRLAAAPPLPFFLFDPRPRSDRPAPPGAAMRRSLSLAGDGAGSG</sequence>
<evidence type="ECO:0000256" key="1">
    <source>
        <dbReference type="SAM" id="MobiDB-lite"/>
    </source>
</evidence>
<organism evidence="2 3">
    <name type="scientific">Monoraphidium neglectum</name>
    <dbReference type="NCBI Taxonomy" id="145388"/>
    <lineage>
        <taxon>Eukaryota</taxon>
        <taxon>Viridiplantae</taxon>
        <taxon>Chlorophyta</taxon>
        <taxon>core chlorophytes</taxon>
        <taxon>Chlorophyceae</taxon>
        <taxon>CS clade</taxon>
        <taxon>Sphaeropleales</taxon>
        <taxon>Selenastraceae</taxon>
        <taxon>Monoraphidium</taxon>
    </lineage>
</organism>
<feature type="non-terminal residue" evidence="2">
    <location>
        <position position="1"/>
    </location>
</feature>